<dbReference type="EMBL" id="CP089977">
    <property type="protein sequence ID" value="UXZ04568.1"/>
    <property type="molecule type" value="Genomic_DNA"/>
</dbReference>
<dbReference type="RefSeq" id="WP_263076056.1">
    <property type="nucleotide sequence ID" value="NZ_CP089977.1"/>
</dbReference>
<sequence>MNHYQVFAKLPKSAMTGKPVLHFAHANGFVNECYQPILDTLAHHFTIETLSYLGTHPNYPVDNHWQSLTRQVADGILDACDKHQVPTVVVVGHSVGAVTSLQSLIANPKPISQAVLLDPSILTDKNSLIYELAKWLDKPMARWLDKPHHLIDKLSPAKKSKYRKEHFASKEIAYQALKSKPLFAKFDERCFANYIKYGLTTQADGTATLTIPKMTEVAIFRTIPSLYWLKSIRPARPVQMIVGADSHFSQMGSYRTLTKDGLHIQTVAGSHLFPLEYPDACATQILQAIASQITP</sequence>
<proteinExistence type="predicted"/>
<evidence type="ECO:0000259" key="1">
    <source>
        <dbReference type="Pfam" id="PF12697"/>
    </source>
</evidence>
<reference evidence="2" key="1">
    <citation type="submission" date="2021-12" db="EMBL/GenBank/DDBJ databases">
        <title>taxonomy of Moraxella sp. ZY201224.</title>
        <authorList>
            <person name="Li F."/>
        </authorList>
    </citation>
    <scope>NUCLEOTIDE SEQUENCE</scope>
    <source>
        <strain evidence="2">ZY201224</strain>
    </source>
</reference>
<organism evidence="2 3">
    <name type="scientific">Moraxella nasicaprae</name>
    <dbReference type="NCBI Taxonomy" id="2904122"/>
    <lineage>
        <taxon>Bacteria</taxon>
        <taxon>Pseudomonadati</taxon>
        <taxon>Pseudomonadota</taxon>
        <taxon>Gammaproteobacteria</taxon>
        <taxon>Moraxellales</taxon>
        <taxon>Moraxellaceae</taxon>
        <taxon>Moraxella</taxon>
    </lineage>
</organism>
<gene>
    <name evidence="2" type="ORF">LU297_08285</name>
</gene>
<evidence type="ECO:0000313" key="2">
    <source>
        <dbReference type="EMBL" id="UXZ04568.1"/>
    </source>
</evidence>
<dbReference type="Gene3D" id="3.40.50.1820">
    <property type="entry name" value="alpha/beta hydrolase"/>
    <property type="match status" value="1"/>
</dbReference>
<name>A0ABY6F3B2_9GAMM</name>
<protein>
    <submittedName>
        <fullName evidence="2">Alpha/beta hydrolase</fullName>
    </submittedName>
</protein>
<accession>A0ABY6F3B2</accession>
<keyword evidence="3" id="KW-1185">Reference proteome</keyword>
<dbReference type="GO" id="GO:0016787">
    <property type="term" value="F:hydrolase activity"/>
    <property type="evidence" value="ECO:0007669"/>
    <property type="project" value="UniProtKB-KW"/>
</dbReference>
<dbReference type="Proteomes" id="UP001063782">
    <property type="component" value="Chromosome"/>
</dbReference>
<dbReference type="SUPFAM" id="SSF53474">
    <property type="entry name" value="alpha/beta-Hydrolases"/>
    <property type="match status" value="1"/>
</dbReference>
<dbReference type="Pfam" id="PF12697">
    <property type="entry name" value="Abhydrolase_6"/>
    <property type="match status" value="1"/>
</dbReference>
<keyword evidence="2" id="KW-0378">Hydrolase</keyword>
<feature type="domain" description="AB hydrolase-1" evidence="1">
    <location>
        <begin position="23"/>
        <end position="282"/>
    </location>
</feature>
<evidence type="ECO:0000313" key="3">
    <source>
        <dbReference type="Proteomes" id="UP001063782"/>
    </source>
</evidence>
<dbReference type="InterPro" id="IPR000073">
    <property type="entry name" value="AB_hydrolase_1"/>
</dbReference>
<dbReference type="InterPro" id="IPR029058">
    <property type="entry name" value="AB_hydrolase_fold"/>
</dbReference>